<proteinExistence type="predicted"/>
<dbReference type="GO" id="GO:0042720">
    <property type="term" value="C:mitochondrial inner membrane peptidase complex"/>
    <property type="evidence" value="ECO:0007669"/>
    <property type="project" value="InterPro"/>
</dbReference>
<reference evidence="2 3" key="1">
    <citation type="journal article" date="2016" name="Genome Biol. Evol.">
        <title>Divergent and convergent evolution of fungal pathogenicity.</title>
        <authorList>
            <person name="Shang Y."/>
            <person name="Xiao G."/>
            <person name="Zheng P."/>
            <person name="Cen K."/>
            <person name="Zhan S."/>
            <person name="Wang C."/>
        </authorList>
    </citation>
    <scope>NUCLEOTIDE SEQUENCE [LARGE SCALE GENOMIC DNA]</scope>
    <source>
        <strain evidence="2 3">RCEF 2490</strain>
    </source>
</reference>
<protein>
    <recommendedName>
        <fullName evidence="4">Mitochondrial export protein Som1</fullName>
    </recommendedName>
</protein>
<feature type="compositionally biased region" description="Basic and acidic residues" evidence="1">
    <location>
        <begin position="95"/>
        <end position="105"/>
    </location>
</feature>
<name>A0A168ATS9_9HYPO</name>
<organism evidence="2 3">
    <name type="scientific">Moelleriella libera RCEF 2490</name>
    <dbReference type="NCBI Taxonomy" id="1081109"/>
    <lineage>
        <taxon>Eukaryota</taxon>
        <taxon>Fungi</taxon>
        <taxon>Dikarya</taxon>
        <taxon>Ascomycota</taxon>
        <taxon>Pezizomycotina</taxon>
        <taxon>Sordariomycetes</taxon>
        <taxon>Hypocreomycetidae</taxon>
        <taxon>Hypocreales</taxon>
        <taxon>Clavicipitaceae</taxon>
        <taxon>Moelleriella</taxon>
    </lineage>
</organism>
<sequence length="121" mass="13996">MTPPCQSFPASELPARVQNDVHGRRRKHDTTNGSPTPHRVDLAACELLQMLQYKCQVQNPVLRSSPVQCFPVQRLFRRCRDKKGSFMVETTAWEGRQDGDADDRRRTKPQQWSSGWLDDEK</sequence>
<evidence type="ECO:0000313" key="3">
    <source>
        <dbReference type="Proteomes" id="UP000078544"/>
    </source>
</evidence>
<comment type="caution">
    <text evidence="2">The sequence shown here is derived from an EMBL/GenBank/DDBJ whole genome shotgun (WGS) entry which is preliminary data.</text>
</comment>
<evidence type="ECO:0008006" key="4">
    <source>
        <dbReference type="Google" id="ProtNLM"/>
    </source>
</evidence>
<dbReference type="OrthoDB" id="3983163at2759"/>
<evidence type="ECO:0000256" key="1">
    <source>
        <dbReference type="SAM" id="MobiDB-lite"/>
    </source>
</evidence>
<feature type="region of interest" description="Disordered" evidence="1">
    <location>
        <begin position="1"/>
        <end position="38"/>
    </location>
</feature>
<gene>
    <name evidence="2" type="ORF">AAL_05311</name>
</gene>
<keyword evidence="3" id="KW-1185">Reference proteome</keyword>
<dbReference type="InterPro" id="IPR024645">
    <property type="entry name" value="Mitochondr_Som1"/>
</dbReference>
<dbReference type="AlphaFoldDB" id="A0A168ATS9"/>
<dbReference type="Pfam" id="PF11093">
    <property type="entry name" value="Mitochondr_Som1"/>
    <property type="match status" value="1"/>
</dbReference>
<accession>A0A168ATS9</accession>
<dbReference type="EMBL" id="AZGY01000011">
    <property type="protein sequence ID" value="KZZ94344.1"/>
    <property type="molecule type" value="Genomic_DNA"/>
</dbReference>
<evidence type="ECO:0000313" key="2">
    <source>
        <dbReference type="EMBL" id="KZZ94344.1"/>
    </source>
</evidence>
<dbReference type="Proteomes" id="UP000078544">
    <property type="component" value="Unassembled WGS sequence"/>
</dbReference>
<feature type="region of interest" description="Disordered" evidence="1">
    <location>
        <begin position="91"/>
        <end position="121"/>
    </location>
</feature>